<feature type="coiled-coil region" evidence="1">
    <location>
        <begin position="435"/>
        <end position="494"/>
    </location>
</feature>
<dbReference type="PANTHER" id="PTHR33063">
    <property type="entry name" value="OS02G0583500 PROTEIN"/>
    <property type="match status" value="1"/>
</dbReference>
<dbReference type="EnsemblPlants" id="ONIVA02G11290.1">
    <property type="protein sequence ID" value="ONIVA02G11290.1"/>
    <property type="gene ID" value="ONIVA02G11290"/>
</dbReference>
<keyword evidence="4" id="KW-1185">Reference proteome</keyword>
<evidence type="ECO:0008006" key="5">
    <source>
        <dbReference type="Google" id="ProtNLM"/>
    </source>
</evidence>
<dbReference type="Gramene" id="ONIVA02G11290.1">
    <property type="protein sequence ID" value="ONIVA02G11290.1"/>
    <property type="gene ID" value="ONIVA02G11290"/>
</dbReference>
<dbReference type="AlphaFoldDB" id="A0A0E0G447"/>
<protein>
    <recommendedName>
        <fullName evidence="5">Transposase Tnp1/En/Spm-like domain-containing protein</fullName>
    </recommendedName>
</protein>
<evidence type="ECO:0000256" key="2">
    <source>
        <dbReference type="SAM" id="MobiDB-lite"/>
    </source>
</evidence>
<evidence type="ECO:0000256" key="1">
    <source>
        <dbReference type="SAM" id="Coils"/>
    </source>
</evidence>
<name>A0A0E0G447_ORYNI</name>
<organism evidence="3">
    <name type="scientific">Oryza nivara</name>
    <name type="common">Indian wild rice</name>
    <name type="synonym">Oryza sativa f. spontanea</name>
    <dbReference type="NCBI Taxonomy" id="4536"/>
    <lineage>
        <taxon>Eukaryota</taxon>
        <taxon>Viridiplantae</taxon>
        <taxon>Streptophyta</taxon>
        <taxon>Embryophyta</taxon>
        <taxon>Tracheophyta</taxon>
        <taxon>Spermatophyta</taxon>
        <taxon>Magnoliopsida</taxon>
        <taxon>Liliopsida</taxon>
        <taxon>Poales</taxon>
        <taxon>Poaceae</taxon>
        <taxon>BOP clade</taxon>
        <taxon>Oryzoideae</taxon>
        <taxon>Oryzeae</taxon>
        <taxon>Oryzinae</taxon>
        <taxon>Oryza</taxon>
    </lineage>
</organism>
<dbReference type="HOGENOM" id="CLU_026612_5_0_1"/>
<proteinExistence type="predicted"/>
<dbReference type="eggNOG" id="ENOG502R6EQ">
    <property type="taxonomic scope" value="Eukaryota"/>
</dbReference>
<dbReference type="OMA" id="WTDYKND"/>
<reference evidence="3" key="1">
    <citation type="submission" date="2015-04" db="UniProtKB">
        <authorList>
            <consortium name="EnsemblPlants"/>
        </authorList>
    </citation>
    <scope>IDENTIFICATION</scope>
    <source>
        <strain evidence="3">SL10</strain>
    </source>
</reference>
<accession>A0A0E0G447</accession>
<evidence type="ECO:0000313" key="3">
    <source>
        <dbReference type="EnsemblPlants" id="ONIVA02G11290.1"/>
    </source>
</evidence>
<evidence type="ECO:0000313" key="4">
    <source>
        <dbReference type="Proteomes" id="UP000006591"/>
    </source>
</evidence>
<keyword evidence="1" id="KW-0175">Coiled coil</keyword>
<feature type="region of interest" description="Disordered" evidence="2">
    <location>
        <begin position="1"/>
        <end position="50"/>
    </location>
</feature>
<dbReference type="Proteomes" id="UP000006591">
    <property type="component" value="Chromosome 2"/>
</dbReference>
<sequence>MAPGRKMLGGKNKPPHPPSVLPDPAATPCLPPRSKTMVLGGNSTHSRHPSVLPDEAAAMEMPEEEDMDLSTSRAWNIMRNNRFANQLGIRKLAQIFQSSVAKKKAVGKKSKALLLGEDVAITGDCVTTGTGRASKRVLAPENLEETMRCTRQRAMKQVSTTSLIEATEVGLEPDLSANQNQGTLTGSRQVETRGKSMGKEIDSISKGLGTMIPIIVKEGKKRPEAPMQAAKLASESGIIIRQHIPIYSSWTDYKNDSSQLDNLKGKLKGKFSIDIHSDPVIAAMEDILRCGTRHMRYRLKKKYFDGVPANQVRTTSPLKCMTDEQWTKLVDMWSSPEHKRTGSRSYIAHAYVVKQEKYKDSEPTAIDLFKELHCSKTKGFSEPVKKAIDDMHTREALTSPSVEDGQQAKTSIEAVSKVLPKSNTFLRNVGIQQPAAKTTNVMKEIQAELDAKKLESAEELERLKAQAQESDAKVEKQAEEIESLRKMAADTQSLLRQMIAFGQCQISPP</sequence>
<dbReference type="PANTHER" id="PTHR33063:SF16">
    <property type="entry name" value="OS02G0241300 PROTEIN"/>
    <property type="match status" value="1"/>
</dbReference>
<reference evidence="3" key="2">
    <citation type="submission" date="2018-04" db="EMBL/GenBank/DDBJ databases">
        <title>OnivRS2 (Oryza nivara Reference Sequence Version 2).</title>
        <authorList>
            <person name="Zhang J."/>
            <person name="Kudrna D."/>
            <person name="Lee S."/>
            <person name="Talag J."/>
            <person name="Rajasekar S."/>
            <person name="Welchert J."/>
            <person name="Hsing Y.-I."/>
            <person name="Wing R.A."/>
        </authorList>
    </citation>
    <scope>NUCLEOTIDE SEQUENCE [LARGE SCALE GENOMIC DNA]</scope>
    <source>
        <strain evidence="3">SL10</strain>
    </source>
</reference>